<comment type="caution">
    <text evidence="2">The sequence shown here is derived from an EMBL/GenBank/DDBJ whole genome shotgun (WGS) entry which is preliminary data.</text>
</comment>
<feature type="domain" description="RNA polymerase sigma-70 region 4" evidence="1">
    <location>
        <begin position="14"/>
        <end position="45"/>
    </location>
</feature>
<dbReference type="SUPFAM" id="SSF46689">
    <property type="entry name" value="Homeodomain-like"/>
    <property type="match status" value="1"/>
</dbReference>
<evidence type="ECO:0000313" key="2">
    <source>
        <dbReference type="EMBL" id="HHF97997.1"/>
    </source>
</evidence>
<dbReference type="Proteomes" id="UP000886070">
    <property type="component" value="Unassembled WGS sequence"/>
</dbReference>
<dbReference type="GO" id="GO:0003700">
    <property type="term" value="F:DNA-binding transcription factor activity"/>
    <property type="evidence" value="ECO:0007669"/>
    <property type="project" value="InterPro"/>
</dbReference>
<proteinExistence type="predicted"/>
<dbReference type="AlphaFoldDB" id="A0A7V5LZF5"/>
<dbReference type="GO" id="GO:0006352">
    <property type="term" value="P:DNA-templated transcription initiation"/>
    <property type="evidence" value="ECO:0007669"/>
    <property type="project" value="InterPro"/>
</dbReference>
<dbReference type="InterPro" id="IPR036388">
    <property type="entry name" value="WH-like_DNA-bd_sf"/>
</dbReference>
<name>A0A7V5LZF5_UNCAE</name>
<reference evidence="2" key="1">
    <citation type="journal article" date="2020" name="mSystems">
        <title>Genome- and Community-Level Interaction Insights into Carbon Utilization and Element Cycling Functions of Hydrothermarchaeota in Hydrothermal Sediment.</title>
        <authorList>
            <person name="Zhou Z."/>
            <person name="Liu Y."/>
            <person name="Xu W."/>
            <person name="Pan J."/>
            <person name="Luo Z.H."/>
            <person name="Li M."/>
        </authorList>
    </citation>
    <scope>NUCLEOTIDE SEQUENCE [LARGE SCALE GENOMIC DNA]</scope>
    <source>
        <strain evidence="2">HyVt-92</strain>
    </source>
</reference>
<evidence type="ECO:0000259" key="1">
    <source>
        <dbReference type="Pfam" id="PF04545"/>
    </source>
</evidence>
<dbReference type="Pfam" id="PF04545">
    <property type="entry name" value="Sigma70_r4"/>
    <property type="match status" value="1"/>
</dbReference>
<organism evidence="2">
    <name type="scientific">Aerophobetes bacterium</name>
    <dbReference type="NCBI Taxonomy" id="2030807"/>
    <lineage>
        <taxon>Bacteria</taxon>
        <taxon>Candidatus Aerophobota</taxon>
    </lineage>
</organism>
<dbReference type="Gene3D" id="1.10.10.10">
    <property type="entry name" value="Winged helix-like DNA-binding domain superfamily/Winged helix DNA-binding domain"/>
    <property type="match status" value="1"/>
</dbReference>
<dbReference type="InterPro" id="IPR007630">
    <property type="entry name" value="RNA_pol_sigma70_r4"/>
</dbReference>
<dbReference type="EMBL" id="DRTT01000018">
    <property type="protein sequence ID" value="HHF97997.1"/>
    <property type="molecule type" value="Genomic_DNA"/>
</dbReference>
<feature type="non-terminal residue" evidence="2">
    <location>
        <position position="65"/>
    </location>
</feature>
<accession>A0A7V5LZF5</accession>
<protein>
    <submittedName>
        <fullName evidence="2">MarR family transcriptional regulator</fullName>
    </submittedName>
</protein>
<dbReference type="PANTHER" id="PTHR34294:SF1">
    <property type="entry name" value="TRANSCRIPTIONAL REGULATOR LSRR"/>
    <property type="match status" value="1"/>
</dbReference>
<sequence length="65" mass="7636">MIEDKDLLIRVAWLYYEEGLTQDEIARIFSLSRSKVVRILKRAREEGIVIFQIIGNGTNRLSLER</sequence>
<dbReference type="PANTHER" id="PTHR34294">
    <property type="entry name" value="TRANSCRIPTIONAL REGULATOR-RELATED"/>
    <property type="match status" value="1"/>
</dbReference>
<gene>
    <name evidence="2" type="ORF">ENL39_00710</name>
</gene>
<dbReference type="InterPro" id="IPR009057">
    <property type="entry name" value="Homeodomain-like_sf"/>
</dbReference>
<dbReference type="InterPro" id="IPR051054">
    <property type="entry name" value="SorC_transcr_regulators"/>
</dbReference>